<dbReference type="AlphaFoldDB" id="A0A1I7NVZ3"/>
<sequence length="77" mass="9070">MMITRAHIKEWVFDAVKALGEGSPASVAKHIWDHHETELRSAGDLFYTWQYESRWAAQNLQKEGRLLKTGRIWKFIK</sequence>
<protein>
    <submittedName>
        <fullName evidence="1">Uncharacterized protein</fullName>
    </submittedName>
</protein>
<evidence type="ECO:0000313" key="2">
    <source>
        <dbReference type="Proteomes" id="UP000199074"/>
    </source>
</evidence>
<keyword evidence="2" id="KW-1185">Reference proteome</keyword>
<organism evidence="1 2">
    <name type="scientific">Devosia crocina</name>
    <dbReference type="NCBI Taxonomy" id="429728"/>
    <lineage>
        <taxon>Bacteria</taxon>
        <taxon>Pseudomonadati</taxon>
        <taxon>Pseudomonadota</taxon>
        <taxon>Alphaproteobacteria</taxon>
        <taxon>Hyphomicrobiales</taxon>
        <taxon>Devosiaceae</taxon>
        <taxon>Devosia</taxon>
    </lineage>
</organism>
<name>A0A1I7NVZ3_9HYPH</name>
<dbReference type="STRING" id="429728.SAMN05216456_3643"/>
<dbReference type="EMBL" id="FPCK01000004">
    <property type="protein sequence ID" value="SFV38835.1"/>
    <property type="molecule type" value="Genomic_DNA"/>
</dbReference>
<gene>
    <name evidence="1" type="ORF">SAMN05216456_3643</name>
</gene>
<reference evidence="1 2" key="1">
    <citation type="submission" date="2016-10" db="EMBL/GenBank/DDBJ databases">
        <authorList>
            <person name="de Groot N.N."/>
        </authorList>
    </citation>
    <scope>NUCLEOTIDE SEQUENCE [LARGE SCALE GENOMIC DNA]</scope>
    <source>
        <strain evidence="1 2">IPL20</strain>
    </source>
</reference>
<evidence type="ECO:0000313" key="1">
    <source>
        <dbReference type="EMBL" id="SFV38835.1"/>
    </source>
</evidence>
<accession>A0A1I7NVZ3</accession>
<dbReference type="Proteomes" id="UP000199074">
    <property type="component" value="Unassembled WGS sequence"/>
</dbReference>
<proteinExistence type="predicted"/>